<dbReference type="InParanoid" id="A5DY81"/>
<dbReference type="Pfam" id="PF13181">
    <property type="entry name" value="TPR_8"/>
    <property type="match status" value="1"/>
</dbReference>
<dbReference type="GeneID" id="5233497"/>
<evidence type="ECO:0000313" key="3">
    <source>
        <dbReference type="EMBL" id="EDK44139.1"/>
    </source>
</evidence>
<dbReference type="GO" id="GO:0031505">
    <property type="term" value="P:fungal-type cell wall organization"/>
    <property type="evidence" value="ECO:0007669"/>
    <property type="project" value="EnsemblFungi"/>
</dbReference>
<dbReference type="GO" id="GO:0005634">
    <property type="term" value="C:nucleus"/>
    <property type="evidence" value="ECO:0007669"/>
    <property type="project" value="EnsemblFungi"/>
</dbReference>
<dbReference type="AlphaFoldDB" id="A5DY81"/>
<dbReference type="InterPro" id="IPR019734">
    <property type="entry name" value="TPR_rpt"/>
</dbReference>
<sequence length="931" mass="105629">MDSVAQLLAQLVLLAPPNAYQPINEDRVDRLTKAILEGKYADLIEISDFKELSSLPSLQAILARYPNEPLLDVLKDYVTELVKNGSNLLGESYWFSLETYAVAFLQLFIQVNYTGPPVNFSAGTLWFPHADQQQLQTDCVRALDIEGQQAYDLMQDPIHLIVAKLILEKLLNLPANFSLSYLSLVIDSLDKTMELSKNLVDTSSSPKDASIIWWLVRALQVHSNILSEPSSVLSSISGVLFNEKILTHFSAINQEHQKLLRTQFLLEQARIHIHAQTEHAATAPLLKATELSGLQILLSGAKAKRTKFQKFTTSNLIVLAKSQGKTAYDDSEKVSHETFDLNSDLLLEKPQFETLEDLQLEVEDTSKRIKLDYGSIKIDLEENRLLPIAMRQEYIPEALRELDPNNQPALNCLDVLQILLRFQVIKQTSPADDPLISEELFALVARVIYHADSDGVDVNWLLFARALWERSLLESGKSRTVERGILQMTSLIEEMGLKIKSRVIPTLKEVDEQDPLMEASKRLRFIHQLPLLSQWAMDIKLAEKYMSLGIIKSALEIYERLELPCEAALCYAATDREREAEEILEKRLEENPKDARAMSILGDIRQDPTLWQMAWDTAHYAKAKASMSHYYHSPPPSSGLTRDLQLAISNMFESLSANPLNYENWFFYGCCGLEGGNFELASEAFTRCVSLDDSNSYAWSNLASALIKLDKTKPAFNALQKAIRCGGDKKSWRIYENYLNVAVKLNEWNDVLMAYWELLQIRKDEGDGAIDIPVLEKLSQILLSSDYPQDESTRLTHFQKSCIKLICEAIPEIITSSARCWNIVARVELWRKRPWAALECHEKAYRALLHSPDLDSKEETWNEVVEACENLVSAFESLGELPGKHGAGDVVCKDWRYKARMTIRSLMSKGKHTWEDSAGWEKLETLKDDLS</sequence>
<dbReference type="OrthoDB" id="1936594at2759"/>
<evidence type="ECO:0000313" key="4">
    <source>
        <dbReference type="Proteomes" id="UP000001996"/>
    </source>
</evidence>
<dbReference type="PANTHER" id="PTHR16193">
    <property type="entry name" value="TETRATRICOPEPTIDE REPEAT PROTEIN 27"/>
    <property type="match status" value="1"/>
</dbReference>
<dbReference type="Gene3D" id="1.25.40.10">
    <property type="entry name" value="Tetratricopeptide repeat domain"/>
    <property type="match status" value="1"/>
</dbReference>
<evidence type="ECO:0000256" key="2">
    <source>
        <dbReference type="ARBA" id="ARBA00022803"/>
    </source>
</evidence>
<protein>
    <submittedName>
        <fullName evidence="3">Uncharacterized protein</fullName>
    </submittedName>
</protein>
<dbReference type="eggNOG" id="KOG1128">
    <property type="taxonomic scope" value="Eukaryota"/>
</dbReference>
<gene>
    <name evidence="3" type="ORF">LELG_02318</name>
</gene>
<dbReference type="SUPFAM" id="SSF48452">
    <property type="entry name" value="TPR-like"/>
    <property type="match status" value="1"/>
</dbReference>
<dbReference type="InterPro" id="IPR044244">
    <property type="entry name" value="TTC27/Emw1"/>
</dbReference>
<dbReference type="STRING" id="379508.A5DY81"/>
<dbReference type="OMA" id="NNRYARA"/>
<organism evidence="3 4">
    <name type="scientific">Lodderomyces elongisporus (strain ATCC 11503 / CBS 2605 / JCM 1781 / NBRC 1676 / NRRL YB-4239)</name>
    <name type="common">Yeast</name>
    <name type="synonym">Saccharomyces elongisporus</name>
    <dbReference type="NCBI Taxonomy" id="379508"/>
    <lineage>
        <taxon>Eukaryota</taxon>
        <taxon>Fungi</taxon>
        <taxon>Dikarya</taxon>
        <taxon>Ascomycota</taxon>
        <taxon>Saccharomycotina</taxon>
        <taxon>Pichiomycetes</taxon>
        <taxon>Debaryomycetaceae</taxon>
        <taxon>Candida/Lodderomyces clade</taxon>
        <taxon>Lodderomyces</taxon>
    </lineage>
</organism>
<dbReference type="Proteomes" id="UP000001996">
    <property type="component" value="Unassembled WGS sequence"/>
</dbReference>
<dbReference type="SMART" id="SM00028">
    <property type="entry name" value="TPR"/>
    <property type="match status" value="4"/>
</dbReference>
<keyword evidence="2" id="KW-0802">TPR repeat</keyword>
<keyword evidence="1" id="KW-0677">Repeat</keyword>
<dbReference type="GO" id="GO:0005737">
    <property type="term" value="C:cytoplasm"/>
    <property type="evidence" value="ECO:0007669"/>
    <property type="project" value="EnsemblFungi"/>
</dbReference>
<dbReference type="HOGENOM" id="CLU_004905_0_1_1"/>
<dbReference type="VEuPathDB" id="FungiDB:LELG_02318"/>
<evidence type="ECO:0000256" key="1">
    <source>
        <dbReference type="ARBA" id="ARBA00022737"/>
    </source>
</evidence>
<keyword evidence="4" id="KW-1185">Reference proteome</keyword>
<dbReference type="PANTHER" id="PTHR16193:SF0">
    <property type="entry name" value="TETRATRICOPEPTIDE REPEAT PROTEIN 27"/>
    <property type="match status" value="1"/>
</dbReference>
<dbReference type="KEGG" id="lel:PVL30_003166"/>
<reference evidence="3 4" key="1">
    <citation type="journal article" date="2009" name="Nature">
        <title>Evolution of pathogenicity and sexual reproduction in eight Candida genomes.</title>
        <authorList>
            <person name="Butler G."/>
            <person name="Rasmussen M.D."/>
            <person name="Lin M.F."/>
            <person name="Santos M.A."/>
            <person name="Sakthikumar S."/>
            <person name="Munro C.A."/>
            <person name="Rheinbay E."/>
            <person name="Grabherr M."/>
            <person name="Forche A."/>
            <person name="Reedy J.L."/>
            <person name="Agrafioti I."/>
            <person name="Arnaud M.B."/>
            <person name="Bates S."/>
            <person name="Brown A.J."/>
            <person name="Brunke S."/>
            <person name="Costanzo M.C."/>
            <person name="Fitzpatrick D.A."/>
            <person name="de Groot P.W."/>
            <person name="Harris D."/>
            <person name="Hoyer L.L."/>
            <person name="Hube B."/>
            <person name="Klis F.M."/>
            <person name="Kodira C."/>
            <person name="Lennard N."/>
            <person name="Logue M.E."/>
            <person name="Martin R."/>
            <person name="Neiman A.M."/>
            <person name="Nikolaou E."/>
            <person name="Quail M.A."/>
            <person name="Quinn J."/>
            <person name="Santos M.C."/>
            <person name="Schmitzberger F.F."/>
            <person name="Sherlock G."/>
            <person name="Shah P."/>
            <person name="Silverstein K.A."/>
            <person name="Skrzypek M.S."/>
            <person name="Soll D."/>
            <person name="Staggs R."/>
            <person name="Stansfield I."/>
            <person name="Stumpf M.P."/>
            <person name="Sudbery P.E."/>
            <person name="Srikantha T."/>
            <person name="Zeng Q."/>
            <person name="Berman J."/>
            <person name="Berriman M."/>
            <person name="Heitman J."/>
            <person name="Gow N.A."/>
            <person name="Lorenz M.C."/>
            <person name="Birren B.W."/>
            <person name="Kellis M."/>
            <person name="Cuomo C.A."/>
        </authorList>
    </citation>
    <scope>NUCLEOTIDE SEQUENCE [LARGE SCALE GENOMIC DNA]</scope>
    <source>
        <strain evidence="4">ATCC 11503 / BCRC 21390 / CBS 2605 / JCM 1781 / NBRC 1676 / NRRL YB-4239</strain>
    </source>
</reference>
<name>A5DY81_LODEL</name>
<dbReference type="EMBL" id="CH981526">
    <property type="protein sequence ID" value="EDK44139.1"/>
    <property type="molecule type" value="Genomic_DNA"/>
</dbReference>
<accession>A5DY81</accession>
<proteinExistence type="predicted"/>
<dbReference type="FunCoup" id="A5DY81">
    <property type="interactions" value="1177"/>
</dbReference>
<dbReference type="InterPro" id="IPR011990">
    <property type="entry name" value="TPR-like_helical_dom_sf"/>
</dbReference>